<dbReference type="Proteomes" id="UP000035579">
    <property type="component" value="Chromosome"/>
</dbReference>
<accession>A0AAC8Q875</accession>
<evidence type="ECO:0000313" key="2">
    <source>
        <dbReference type="EMBL" id="REG23279.1"/>
    </source>
</evidence>
<proteinExistence type="predicted"/>
<organism evidence="1 3">
    <name type="scientific">Archangium gephyra</name>
    <dbReference type="NCBI Taxonomy" id="48"/>
    <lineage>
        <taxon>Bacteria</taxon>
        <taxon>Pseudomonadati</taxon>
        <taxon>Myxococcota</taxon>
        <taxon>Myxococcia</taxon>
        <taxon>Myxococcales</taxon>
        <taxon>Cystobacterineae</taxon>
        <taxon>Archangiaceae</taxon>
        <taxon>Archangium</taxon>
    </lineage>
</organism>
<name>A0AAC8Q875_9BACT</name>
<reference evidence="1 3" key="1">
    <citation type="submission" date="2015-05" db="EMBL/GenBank/DDBJ databases">
        <title>Genome assembly of Archangium gephyra DSM 2261.</title>
        <authorList>
            <person name="Sharma G."/>
            <person name="Subramanian S."/>
        </authorList>
    </citation>
    <scope>NUCLEOTIDE SEQUENCE [LARGE SCALE GENOMIC DNA]</scope>
    <source>
        <strain evidence="1 3">DSM 2261</strain>
    </source>
</reference>
<dbReference type="EMBL" id="QUMU01000017">
    <property type="protein sequence ID" value="REG23279.1"/>
    <property type="molecule type" value="Genomic_DNA"/>
</dbReference>
<dbReference type="EMBL" id="CP011509">
    <property type="protein sequence ID" value="AKJ02734.1"/>
    <property type="molecule type" value="Genomic_DNA"/>
</dbReference>
<protein>
    <submittedName>
        <fullName evidence="1">Uncharacterized protein</fullName>
    </submittedName>
</protein>
<dbReference type="RefSeq" id="WP_147333200.1">
    <property type="nucleotide sequence ID" value="NZ_CP011509.1"/>
</dbReference>
<gene>
    <name evidence="1" type="ORF">AA314_04360</name>
    <name evidence="2" type="ORF">ATI61_117124</name>
</gene>
<sequence length="66" mass="7054">MRTMTKNQASRRGVEVLSRLPELTEGEARTVTGGAANIYYDVSTGTYILRPAGTVYVGPGILVGHT</sequence>
<evidence type="ECO:0000313" key="3">
    <source>
        <dbReference type="Proteomes" id="UP000035579"/>
    </source>
</evidence>
<dbReference type="KEGG" id="age:AA314_04360"/>
<keyword evidence="4" id="KW-1185">Reference proteome</keyword>
<evidence type="ECO:0000313" key="1">
    <source>
        <dbReference type="EMBL" id="AKJ02734.1"/>
    </source>
</evidence>
<evidence type="ECO:0000313" key="4">
    <source>
        <dbReference type="Proteomes" id="UP000256345"/>
    </source>
</evidence>
<dbReference type="AlphaFoldDB" id="A0AAC8Q875"/>
<reference evidence="2 4" key="2">
    <citation type="submission" date="2018-08" db="EMBL/GenBank/DDBJ databases">
        <title>Genomic Encyclopedia of Archaeal and Bacterial Type Strains, Phase II (KMG-II): from individual species to whole genera.</title>
        <authorList>
            <person name="Goeker M."/>
        </authorList>
    </citation>
    <scope>NUCLEOTIDE SEQUENCE [LARGE SCALE GENOMIC DNA]</scope>
    <source>
        <strain evidence="2 4">DSM 2261</strain>
    </source>
</reference>
<dbReference type="Proteomes" id="UP000256345">
    <property type="component" value="Unassembled WGS sequence"/>
</dbReference>